<comment type="caution">
    <text evidence="1">The sequence shown here is derived from an EMBL/GenBank/DDBJ whole genome shotgun (WGS) entry which is preliminary data.</text>
</comment>
<protein>
    <submittedName>
        <fullName evidence="1">Uncharacterized protein</fullName>
    </submittedName>
</protein>
<evidence type="ECO:0000313" key="1">
    <source>
        <dbReference type="EMBL" id="KAJ8029409.1"/>
    </source>
</evidence>
<dbReference type="AlphaFoldDB" id="A0A9Q1BMS1"/>
<name>A0A9Q1BMS1_HOLLE</name>
<organism evidence="1 2">
    <name type="scientific">Holothuria leucospilota</name>
    <name type="common">Black long sea cucumber</name>
    <name type="synonym">Mertensiothuria leucospilota</name>
    <dbReference type="NCBI Taxonomy" id="206669"/>
    <lineage>
        <taxon>Eukaryota</taxon>
        <taxon>Metazoa</taxon>
        <taxon>Echinodermata</taxon>
        <taxon>Eleutherozoa</taxon>
        <taxon>Echinozoa</taxon>
        <taxon>Holothuroidea</taxon>
        <taxon>Aspidochirotacea</taxon>
        <taxon>Aspidochirotida</taxon>
        <taxon>Holothuriidae</taxon>
        <taxon>Holothuria</taxon>
    </lineage>
</organism>
<sequence>MEAAAPTAKDRDDLKQLRDRDLRDQFVRGARETWVRREFGPIDLASEGKAFEEMRRLDLASEGKAFEDMRRIDLALEGKAF</sequence>
<gene>
    <name evidence="1" type="ORF">HOLleu_28791</name>
</gene>
<dbReference type="EMBL" id="JAIZAY010000014">
    <property type="protein sequence ID" value="KAJ8029409.1"/>
    <property type="molecule type" value="Genomic_DNA"/>
</dbReference>
<evidence type="ECO:0000313" key="2">
    <source>
        <dbReference type="Proteomes" id="UP001152320"/>
    </source>
</evidence>
<proteinExistence type="predicted"/>
<accession>A0A9Q1BMS1</accession>
<reference evidence="1" key="1">
    <citation type="submission" date="2021-10" db="EMBL/GenBank/DDBJ databases">
        <title>Tropical sea cucumber genome reveals ecological adaptation and Cuvierian tubules defense mechanism.</title>
        <authorList>
            <person name="Chen T."/>
        </authorList>
    </citation>
    <scope>NUCLEOTIDE SEQUENCE</scope>
    <source>
        <strain evidence="1">Nanhai2018</strain>
        <tissue evidence="1">Muscle</tissue>
    </source>
</reference>
<dbReference type="Proteomes" id="UP001152320">
    <property type="component" value="Chromosome 14"/>
</dbReference>
<keyword evidence="2" id="KW-1185">Reference proteome</keyword>